<organism evidence="1 2">
    <name type="scientific">Phytophthora nicotianae P1569</name>
    <dbReference type="NCBI Taxonomy" id="1317065"/>
    <lineage>
        <taxon>Eukaryota</taxon>
        <taxon>Sar</taxon>
        <taxon>Stramenopiles</taxon>
        <taxon>Oomycota</taxon>
        <taxon>Peronosporomycetes</taxon>
        <taxon>Peronosporales</taxon>
        <taxon>Peronosporaceae</taxon>
        <taxon>Phytophthora</taxon>
    </lineage>
</organism>
<comment type="caution">
    <text evidence="1">The sequence shown here is derived from an EMBL/GenBank/DDBJ whole genome shotgun (WGS) entry which is preliminary data.</text>
</comment>
<dbReference type="EMBL" id="ANIZ01001462">
    <property type="protein sequence ID" value="ETI47092.1"/>
    <property type="molecule type" value="Genomic_DNA"/>
</dbReference>
<keyword evidence="2" id="KW-1185">Reference proteome</keyword>
<dbReference type="AlphaFoldDB" id="V9F9M5"/>
<dbReference type="HOGENOM" id="CLU_163697_1_0_1"/>
<evidence type="ECO:0000313" key="2">
    <source>
        <dbReference type="Proteomes" id="UP000018721"/>
    </source>
</evidence>
<proteinExistence type="predicted"/>
<reference evidence="1 2" key="1">
    <citation type="submission" date="2013-11" db="EMBL/GenBank/DDBJ databases">
        <title>The Genome Sequence of Phytophthora parasitica P1569.</title>
        <authorList>
            <consortium name="The Broad Institute Genomics Platform"/>
            <person name="Russ C."/>
            <person name="Tyler B."/>
            <person name="Panabieres F."/>
            <person name="Shan W."/>
            <person name="Tripathy S."/>
            <person name="Grunwald N."/>
            <person name="Machado M."/>
            <person name="Johnson C.S."/>
            <person name="Arredondo F."/>
            <person name="Hong C."/>
            <person name="Coffey M."/>
            <person name="Young S.K."/>
            <person name="Zeng Q."/>
            <person name="Gargeya S."/>
            <person name="Fitzgerald M."/>
            <person name="Abouelleil A."/>
            <person name="Alvarado L."/>
            <person name="Chapman S.B."/>
            <person name="Gainer-Dewar J."/>
            <person name="Goldberg J."/>
            <person name="Griggs A."/>
            <person name="Gujja S."/>
            <person name="Hansen M."/>
            <person name="Howarth C."/>
            <person name="Imamovic A."/>
            <person name="Ireland A."/>
            <person name="Larimer J."/>
            <person name="McCowan C."/>
            <person name="Murphy C."/>
            <person name="Pearson M."/>
            <person name="Poon T.W."/>
            <person name="Priest M."/>
            <person name="Roberts A."/>
            <person name="Saif S."/>
            <person name="Shea T."/>
            <person name="Sykes S."/>
            <person name="Wortman J."/>
            <person name="Nusbaum C."/>
            <person name="Birren B."/>
        </authorList>
    </citation>
    <scope>NUCLEOTIDE SEQUENCE [LARGE SCALE GENOMIC DNA]</scope>
    <source>
        <strain evidence="1 2">P1569</strain>
    </source>
</reference>
<dbReference type="OrthoDB" id="101648at2759"/>
<gene>
    <name evidence="1" type="ORF">F443_08625</name>
</gene>
<name>V9F9M5_PHYNI</name>
<protein>
    <submittedName>
        <fullName evidence="1">Uncharacterized protein</fullName>
    </submittedName>
</protein>
<dbReference type="Proteomes" id="UP000018721">
    <property type="component" value="Unassembled WGS sequence"/>
</dbReference>
<sequence>MNASSGSKTRETAASTTERLEVNLKRVSKYSIKRMNAHEEITVILAHEKDAAIRLAAAVGASTHDAGYVTSYDVALEQCCSILLERPL</sequence>
<evidence type="ECO:0000313" key="1">
    <source>
        <dbReference type="EMBL" id="ETI47092.1"/>
    </source>
</evidence>
<accession>V9F9M5</accession>